<evidence type="ECO:0000313" key="2">
    <source>
        <dbReference type="Proteomes" id="UP001291309"/>
    </source>
</evidence>
<protein>
    <submittedName>
        <fullName evidence="1">Uncharacterized protein</fullName>
    </submittedName>
</protein>
<keyword evidence="2" id="KW-1185">Reference proteome</keyword>
<gene>
    <name evidence="1" type="ORF">SYV04_30635</name>
</gene>
<evidence type="ECO:0000313" key="1">
    <source>
        <dbReference type="EMBL" id="MDY7230791.1"/>
    </source>
</evidence>
<proteinExistence type="predicted"/>
<comment type="caution">
    <text evidence="1">The sequence shown here is derived from an EMBL/GenBank/DDBJ whole genome shotgun (WGS) entry which is preliminary data.</text>
</comment>
<accession>A0ABU5HBZ6</accession>
<dbReference type="EMBL" id="JAXIVS010000012">
    <property type="protein sequence ID" value="MDY7230791.1"/>
    <property type="molecule type" value="Genomic_DNA"/>
</dbReference>
<dbReference type="Proteomes" id="UP001291309">
    <property type="component" value="Unassembled WGS sequence"/>
</dbReference>
<name>A0ABU5HBZ6_9BACT</name>
<sequence length="269" mass="28857">MSKSLEQRLRDAKAVLDKVDGATTRHVGKLAPDVEKQFKTIAAFASDVDHWIGMLAARSAAHALLTGLEGHADANDDVPLGAARAKYQHVRLIGVQAYLATKWALADRLVGMAGHVLCVRNSLQDPKNLPQLVSHFIGSKGPDSKTAAVAFYSLRQSFGWPIAVSYALRNHFVHDGGQLNGVDFFDGPTAGAGFKISTDGWARIEERAKSYGVEPTHHRVGAAWKPSAGDDLRAVLDVCERETDDALGVLVGSACHSIMAHVGFVLGED</sequence>
<dbReference type="RefSeq" id="WP_321549504.1">
    <property type="nucleotide sequence ID" value="NZ_JAXIVS010000012.1"/>
</dbReference>
<reference evidence="1 2" key="1">
    <citation type="submission" date="2023-12" db="EMBL/GenBank/DDBJ databases">
        <title>the genome sequence of Hyalangium sp. s54d21.</title>
        <authorList>
            <person name="Zhang X."/>
        </authorList>
    </citation>
    <scope>NUCLEOTIDE SEQUENCE [LARGE SCALE GENOMIC DNA]</scope>
    <source>
        <strain evidence="2">s54d21</strain>
    </source>
</reference>
<organism evidence="1 2">
    <name type="scientific">Hyalangium rubrum</name>
    <dbReference type="NCBI Taxonomy" id="3103134"/>
    <lineage>
        <taxon>Bacteria</taxon>
        <taxon>Pseudomonadati</taxon>
        <taxon>Myxococcota</taxon>
        <taxon>Myxococcia</taxon>
        <taxon>Myxococcales</taxon>
        <taxon>Cystobacterineae</taxon>
        <taxon>Archangiaceae</taxon>
        <taxon>Hyalangium</taxon>
    </lineage>
</organism>